<evidence type="ECO:0000313" key="5">
    <source>
        <dbReference type="Proteomes" id="UP000245433"/>
    </source>
</evidence>
<dbReference type="Pfam" id="PF13649">
    <property type="entry name" value="Methyltransf_25"/>
    <property type="match status" value="1"/>
</dbReference>
<dbReference type="GO" id="GO:0008168">
    <property type="term" value="F:methyltransferase activity"/>
    <property type="evidence" value="ECO:0007669"/>
    <property type="project" value="UniProtKB-KW"/>
</dbReference>
<dbReference type="SUPFAM" id="SSF53335">
    <property type="entry name" value="S-adenosyl-L-methionine-dependent methyltransferases"/>
    <property type="match status" value="1"/>
</dbReference>
<dbReference type="CDD" id="cd02440">
    <property type="entry name" value="AdoMet_MTases"/>
    <property type="match status" value="1"/>
</dbReference>
<keyword evidence="1 4" id="KW-0489">Methyltransferase</keyword>
<accession>A0A2U1DBP4</accession>
<dbReference type="AlphaFoldDB" id="A0A2U1DBP4"/>
<keyword evidence="5" id="KW-1185">Reference proteome</keyword>
<protein>
    <submittedName>
        <fullName evidence="4">Methyltransferase family protein</fullName>
    </submittedName>
</protein>
<dbReference type="InterPro" id="IPR041698">
    <property type="entry name" value="Methyltransf_25"/>
</dbReference>
<dbReference type="GO" id="GO:0032259">
    <property type="term" value="P:methylation"/>
    <property type="evidence" value="ECO:0007669"/>
    <property type="project" value="UniProtKB-KW"/>
</dbReference>
<organism evidence="4 5">
    <name type="scientific">Convivina intestini</name>
    <dbReference type="NCBI Taxonomy" id="1505726"/>
    <lineage>
        <taxon>Bacteria</taxon>
        <taxon>Bacillati</taxon>
        <taxon>Bacillota</taxon>
        <taxon>Bacilli</taxon>
        <taxon>Lactobacillales</taxon>
        <taxon>Lactobacillaceae</taxon>
        <taxon>Convivina</taxon>
    </lineage>
</organism>
<evidence type="ECO:0000256" key="2">
    <source>
        <dbReference type="ARBA" id="ARBA00022679"/>
    </source>
</evidence>
<feature type="domain" description="Methyltransferase" evidence="3">
    <location>
        <begin position="38"/>
        <end position="133"/>
    </location>
</feature>
<dbReference type="InterPro" id="IPR029063">
    <property type="entry name" value="SAM-dependent_MTases_sf"/>
</dbReference>
<gene>
    <name evidence="4" type="ORF">C7384_103129</name>
</gene>
<evidence type="ECO:0000313" key="4">
    <source>
        <dbReference type="EMBL" id="PVY85104.1"/>
    </source>
</evidence>
<name>A0A2U1DBP4_9LACO</name>
<evidence type="ECO:0000256" key="1">
    <source>
        <dbReference type="ARBA" id="ARBA00022603"/>
    </source>
</evidence>
<dbReference type="PANTHER" id="PTHR43861:SF1">
    <property type="entry name" value="TRANS-ACONITATE 2-METHYLTRANSFERASE"/>
    <property type="match status" value="1"/>
</dbReference>
<keyword evidence="2 4" id="KW-0808">Transferase</keyword>
<sequence length="250" mass="28692">MEDNFTTFAKSYDELFDNDMYQAWAQYVKALTKPSPLLDLGGGAGRLAVLLEQAGYQVDLLDLSPNMLQLAQAHAQQAGVDLRLIEGDMRDFSDWPTQYPIITSFADSLNYLPNLDDLEDAFQQVFDHLMPSGLFLFDVITPYQVNVGYDNYCYNNDDNPENIFMWTSFPGENENSVDHDLKFFTYNEELDAFNLLREVHHEQSYEQAVYCELLQKVGFNQIEISADFGQTVPNSQTTRWFFKASKGDTK</sequence>
<dbReference type="EMBL" id="QEKT01000003">
    <property type="protein sequence ID" value="PVY85104.1"/>
    <property type="molecule type" value="Genomic_DNA"/>
</dbReference>
<dbReference type="Gene3D" id="2.20.25.110">
    <property type="entry name" value="S-adenosyl-L-methionine-dependent methyltransferases"/>
    <property type="match status" value="1"/>
</dbReference>
<reference evidence="4 5" key="1">
    <citation type="submission" date="2018-04" db="EMBL/GenBank/DDBJ databases">
        <title>Genomic Encyclopedia of Type Strains, Phase IV (KMG-IV): sequencing the most valuable type-strain genomes for metagenomic binning, comparative biology and taxonomic classification.</title>
        <authorList>
            <person name="Goeker M."/>
        </authorList>
    </citation>
    <scope>NUCLEOTIDE SEQUENCE [LARGE SCALE GENOMIC DNA]</scope>
    <source>
        <strain evidence="4 5">DSM 28795</strain>
    </source>
</reference>
<comment type="caution">
    <text evidence="4">The sequence shown here is derived from an EMBL/GenBank/DDBJ whole genome shotgun (WGS) entry which is preliminary data.</text>
</comment>
<dbReference type="Gene3D" id="3.40.50.150">
    <property type="entry name" value="Vaccinia Virus protein VP39"/>
    <property type="match status" value="1"/>
</dbReference>
<proteinExistence type="predicted"/>
<evidence type="ECO:0000259" key="3">
    <source>
        <dbReference type="Pfam" id="PF13649"/>
    </source>
</evidence>
<dbReference type="Proteomes" id="UP000245433">
    <property type="component" value="Unassembled WGS sequence"/>
</dbReference>
<dbReference type="PANTHER" id="PTHR43861">
    <property type="entry name" value="TRANS-ACONITATE 2-METHYLTRANSFERASE-RELATED"/>
    <property type="match status" value="1"/>
</dbReference>